<dbReference type="AlphaFoldDB" id="A0AAW6KL57"/>
<organism evidence="1 2">
    <name type="scientific">Bacillus paralicheniformis</name>
    <dbReference type="NCBI Taxonomy" id="1648923"/>
    <lineage>
        <taxon>Bacteria</taxon>
        <taxon>Bacillati</taxon>
        <taxon>Bacillota</taxon>
        <taxon>Bacilli</taxon>
        <taxon>Bacillales</taxon>
        <taxon>Bacillaceae</taxon>
        <taxon>Bacillus</taxon>
    </lineage>
</organism>
<comment type="caution">
    <text evidence="1">The sequence shown here is derived from an EMBL/GenBank/DDBJ whole genome shotgun (WGS) entry which is preliminary data.</text>
</comment>
<proteinExistence type="predicted"/>
<dbReference type="Proteomes" id="UP001216709">
    <property type="component" value="Unassembled WGS sequence"/>
</dbReference>
<name>A0AAW6KL57_9BACI</name>
<sequence length="138" mass="15249">MFDTNALTINTEVNEEEDIIAKPQANKAVSYTDSVKFFGAPVTTYRVSVNYSVTKGKVKKINSSSAYVVRNWNPVVRTELNPGGKNAWVTGDNKAAVTGSFFYRIGPLKDFAVQLGNVHLKAVGDKNGKRTYKKTRLD</sequence>
<dbReference type="RefSeq" id="WP_145645704.1">
    <property type="nucleotide sequence ID" value="NZ_JARAFO010000103.1"/>
</dbReference>
<evidence type="ECO:0000313" key="1">
    <source>
        <dbReference type="EMBL" id="MDE1454261.1"/>
    </source>
</evidence>
<evidence type="ECO:0000313" key="2">
    <source>
        <dbReference type="Proteomes" id="UP001216709"/>
    </source>
</evidence>
<reference evidence="1" key="1">
    <citation type="submission" date="2022-12" db="EMBL/GenBank/DDBJ databases">
        <title>Draft Genome Sequences of Bacillus licheniformis and Bacillus paralicheniformis strains isolated from Irish skim milk powders.</title>
        <authorList>
            <person name="Lourenco A."/>
            <person name="Li F."/>
            <person name="Geraldine D."/>
            <person name="Tobin J.T."/>
            <person name="Butler F."/>
            <person name="Jordan K."/>
            <person name="Obrien T."/>
        </authorList>
    </citation>
    <scope>NUCLEOTIDE SEQUENCE</scope>
    <source>
        <strain evidence="1">3370</strain>
    </source>
</reference>
<protein>
    <recommendedName>
        <fullName evidence="3">Surface layer protein A domain-containing protein</fullName>
    </recommendedName>
</protein>
<accession>A0AAW6KL57</accession>
<dbReference type="EMBL" id="JARAFO010000103">
    <property type="protein sequence ID" value="MDE1454261.1"/>
    <property type="molecule type" value="Genomic_DNA"/>
</dbReference>
<gene>
    <name evidence="1" type="ORF">PVN32_19060</name>
</gene>
<evidence type="ECO:0008006" key="3">
    <source>
        <dbReference type="Google" id="ProtNLM"/>
    </source>
</evidence>